<sequence>MAAIWEVVGGADKGGILVRESSDLSSAILDRRLATGAKVKEVQWQDGRLGYELVSGTGPAKGWVTVNLKGKDLLVQLEKELAESTSEGEIQVEASSESDVASPTGKVNEKEPSNDEKEALKQYLDKFGENRTGSNPGFNRKAFPWAVNHAAKRTTPKEAIEAALMAPKPKKERKSAPTDVDSEGEEVPLCCRCLMPVGEFAYEGREGRGSCVHAECMAQVLVDDAQRQEDRRMGWEAEKKLKSRKEYEIGWVMDSVPKNTTWAERMGCSATPQGLCCLVFDEVTRTVKVAPTLEPAAAVNLEYLLLALKVRKTASREPLFSLDPVDPQNLEKTPQKKVYEPSWLAGTSVGDVMFQADYFLKELALGEYEMPVSGMLSVFDWSELSDKDKAWAGREWYVVKKAEVRLAQDKTLVPFVKMGVEAHEQVVTKKGLEDAAVTASTHPLKKFADAFTRNFDLIAERKSVVYHVRELAKASVLAKYLVDSHTRLDPSWYRLADEIVKSTPKEAHPEIPQLWNMRGNSRIQLKNGRLIDMFTGGQRNLQAIYGGVEFGLDRFELAQRHALQGQTGMQLGQSGRPMFMPQRFQLGQRAEMPQGTEYKELLVKVFGSPQCDRTGEGDSFIPPDPNMEYAAKLRSLIHEEKSLLERRKLHFFDRSFKAGNPGTDFPRSWTSRFQIEKDGVAPKFEVSNKSGLSKVEFDDSFRKVLVSDILPTAAPEFKQITEDGTVFRIYHIGSLEVRTTEEKFGEEQVGVLFSTSAPTWNLASKDRSQSVADGEKIQNCK</sequence>
<dbReference type="EMBL" id="CAJNJA010025145">
    <property type="protein sequence ID" value="CAE7537955.1"/>
    <property type="molecule type" value="Genomic_DNA"/>
</dbReference>
<name>A0A812TJ21_9DINO</name>
<protein>
    <submittedName>
        <fullName evidence="2">Ndor1 protein</fullName>
    </submittedName>
</protein>
<reference evidence="2" key="1">
    <citation type="submission" date="2021-02" db="EMBL/GenBank/DDBJ databases">
        <authorList>
            <person name="Dougan E. K."/>
            <person name="Rhodes N."/>
            <person name="Thang M."/>
            <person name="Chan C."/>
        </authorList>
    </citation>
    <scope>NUCLEOTIDE SEQUENCE</scope>
</reference>
<dbReference type="OrthoDB" id="408372at2759"/>
<feature type="non-terminal residue" evidence="2">
    <location>
        <position position="781"/>
    </location>
</feature>
<dbReference type="Proteomes" id="UP000601435">
    <property type="component" value="Unassembled WGS sequence"/>
</dbReference>
<feature type="compositionally biased region" description="Basic and acidic residues" evidence="1">
    <location>
        <begin position="107"/>
        <end position="117"/>
    </location>
</feature>
<evidence type="ECO:0000256" key="1">
    <source>
        <dbReference type="SAM" id="MobiDB-lite"/>
    </source>
</evidence>
<feature type="region of interest" description="Disordered" evidence="1">
    <location>
        <begin position="85"/>
        <end position="117"/>
    </location>
</feature>
<gene>
    <name evidence="2" type="primary">ndor1</name>
    <name evidence="2" type="ORF">SNEC2469_LOCUS15486</name>
</gene>
<comment type="caution">
    <text evidence="2">The sequence shown here is derived from an EMBL/GenBank/DDBJ whole genome shotgun (WGS) entry which is preliminary data.</text>
</comment>
<feature type="compositionally biased region" description="Polar residues" evidence="1">
    <location>
        <begin position="85"/>
        <end position="101"/>
    </location>
</feature>
<evidence type="ECO:0000313" key="2">
    <source>
        <dbReference type="EMBL" id="CAE7537955.1"/>
    </source>
</evidence>
<accession>A0A812TJ21</accession>
<evidence type="ECO:0000313" key="3">
    <source>
        <dbReference type="Proteomes" id="UP000601435"/>
    </source>
</evidence>
<keyword evidence="3" id="KW-1185">Reference proteome</keyword>
<organism evidence="2 3">
    <name type="scientific">Symbiodinium necroappetens</name>
    <dbReference type="NCBI Taxonomy" id="1628268"/>
    <lineage>
        <taxon>Eukaryota</taxon>
        <taxon>Sar</taxon>
        <taxon>Alveolata</taxon>
        <taxon>Dinophyceae</taxon>
        <taxon>Suessiales</taxon>
        <taxon>Symbiodiniaceae</taxon>
        <taxon>Symbiodinium</taxon>
    </lineage>
</organism>
<dbReference type="AlphaFoldDB" id="A0A812TJ21"/>
<proteinExistence type="predicted"/>